<accession>A0A7C0U7F1</accession>
<protein>
    <submittedName>
        <fullName evidence="2">Signal peptidase II</fullName>
    </submittedName>
</protein>
<evidence type="ECO:0000313" key="2">
    <source>
        <dbReference type="EMBL" id="HDD53563.1"/>
    </source>
</evidence>
<dbReference type="AlphaFoldDB" id="A0A7C0U7F1"/>
<feature type="transmembrane region" description="Helical" evidence="1">
    <location>
        <begin position="20"/>
        <end position="40"/>
    </location>
</feature>
<gene>
    <name evidence="2" type="ORF">ENF32_05815</name>
</gene>
<dbReference type="Proteomes" id="UP000885690">
    <property type="component" value="Unassembled WGS sequence"/>
</dbReference>
<dbReference type="GO" id="GO:0016020">
    <property type="term" value="C:membrane"/>
    <property type="evidence" value="ECO:0007669"/>
    <property type="project" value="InterPro"/>
</dbReference>
<organism evidence="2">
    <name type="scientific">Thermosulfidibacter takaii</name>
    <dbReference type="NCBI Taxonomy" id="412593"/>
    <lineage>
        <taxon>Bacteria</taxon>
        <taxon>Pseudomonadati</taxon>
        <taxon>Thermosulfidibacterota</taxon>
        <taxon>Thermosulfidibacteria</taxon>
        <taxon>Thermosulfidibacterales</taxon>
        <taxon>Thermosulfidibacteraceae</taxon>
    </lineage>
</organism>
<keyword evidence="1" id="KW-0472">Membrane</keyword>
<proteinExistence type="predicted"/>
<keyword evidence="1" id="KW-0812">Transmembrane</keyword>
<feature type="non-terminal residue" evidence="2">
    <location>
        <position position="1"/>
    </location>
</feature>
<dbReference type="EMBL" id="DQWS01000219">
    <property type="protein sequence ID" value="HDD53563.1"/>
    <property type="molecule type" value="Genomic_DNA"/>
</dbReference>
<name>A0A7C0U7F1_9BACT</name>
<dbReference type="Pfam" id="PF01252">
    <property type="entry name" value="Peptidase_A8"/>
    <property type="match status" value="1"/>
</dbReference>
<comment type="caution">
    <text evidence="2">The sequence shown here is derived from an EMBL/GenBank/DDBJ whole genome shotgun (WGS) entry which is preliminary data.</text>
</comment>
<evidence type="ECO:0000256" key="1">
    <source>
        <dbReference type="SAM" id="Phobius"/>
    </source>
</evidence>
<dbReference type="GO" id="GO:0004190">
    <property type="term" value="F:aspartic-type endopeptidase activity"/>
    <property type="evidence" value="ECO:0007669"/>
    <property type="project" value="InterPro"/>
</dbReference>
<reference evidence="2" key="1">
    <citation type="journal article" date="2020" name="mSystems">
        <title>Genome- and Community-Level Interaction Insights into Carbon Utilization and Element Cycling Functions of Hydrothermarchaeota in Hydrothermal Sediment.</title>
        <authorList>
            <person name="Zhou Z."/>
            <person name="Liu Y."/>
            <person name="Xu W."/>
            <person name="Pan J."/>
            <person name="Luo Z.H."/>
            <person name="Li M."/>
        </authorList>
    </citation>
    <scope>NUCLEOTIDE SEQUENCE [LARGE SCALE GENOMIC DNA]</scope>
    <source>
        <strain evidence="2">HyVt-115</strain>
    </source>
</reference>
<dbReference type="GO" id="GO:0006508">
    <property type="term" value="P:proteolysis"/>
    <property type="evidence" value="ECO:0007669"/>
    <property type="project" value="InterPro"/>
</dbReference>
<sequence>LYGRVIDFIDLHISQYHWPAFNLADSVITVGLGLALWGYFKGKSR</sequence>
<keyword evidence="1" id="KW-1133">Transmembrane helix</keyword>
<dbReference type="InterPro" id="IPR001872">
    <property type="entry name" value="Peptidase_A8"/>
</dbReference>